<keyword evidence="8" id="KW-1185">Reference proteome</keyword>
<dbReference type="PANTHER" id="PTHR33463">
    <property type="entry name" value="NB-ARC DOMAIN-CONTAINING PROTEIN-RELATED"/>
    <property type="match status" value="1"/>
</dbReference>
<dbReference type="SUPFAM" id="SSF52540">
    <property type="entry name" value="P-loop containing nucleoside triphosphate hydrolases"/>
    <property type="match status" value="1"/>
</dbReference>
<evidence type="ECO:0000256" key="1">
    <source>
        <dbReference type="ARBA" id="ARBA00008894"/>
    </source>
</evidence>
<dbReference type="InterPro" id="IPR057135">
    <property type="entry name" value="At4g27190-like_LRR"/>
</dbReference>
<dbReference type="InterPro" id="IPR002182">
    <property type="entry name" value="NB-ARC"/>
</dbReference>
<keyword evidence="2" id="KW-0547">Nucleotide-binding</keyword>
<dbReference type="GO" id="GO:0043531">
    <property type="term" value="F:ADP binding"/>
    <property type="evidence" value="ECO:0007669"/>
    <property type="project" value="InterPro"/>
</dbReference>
<dbReference type="InterPro" id="IPR027417">
    <property type="entry name" value="P-loop_NTPase"/>
</dbReference>
<evidence type="ECO:0000256" key="2">
    <source>
        <dbReference type="ARBA" id="ARBA00022741"/>
    </source>
</evidence>
<dbReference type="GO" id="GO:0005524">
    <property type="term" value="F:ATP binding"/>
    <property type="evidence" value="ECO:0007669"/>
    <property type="project" value="UniProtKB-KW"/>
</dbReference>
<evidence type="ECO:0000259" key="5">
    <source>
        <dbReference type="Pfam" id="PF00931"/>
    </source>
</evidence>
<feature type="domain" description="NB-ARC" evidence="5">
    <location>
        <begin position="236"/>
        <end position="289"/>
    </location>
</feature>
<feature type="domain" description="Disease resistance protein At4g27190-like leucine-rich repeats" evidence="6">
    <location>
        <begin position="730"/>
        <end position="813"/>
    </location>
</feature>
<evidence type="ECO:0000313" key="8">
    <source>
        <dbReference type="Proteomes" id="UP000237347"/>
    </source>
</evidence>
<evidence type="ECO:0000256" key="4">
    <source>
        <dbReference type="ARBA" id="ARBA00022840"/>
    </source>
</evidence>
<proteinExistence type="inferred from homology"/>
<organism evidence="7 8">
    <name type="scientific">Quercus suber</name>
    <name type="common">Cork oak</name>
    <dbReference type="NCBI Taxonomy" id="58331"/>
    <lineage>
        <taxon>Eukaryota</taxon>
        <taxon>Viridiplantae</taxon>
        <taxon>Streptophyta</taxon>
        <taxon>Embryophyta</taxon>
        <taxon>Tracheophyta</taxon>
        <taxon>Spermatophyta</taxon>
        <taxon>Magnoliopsida</taxon>
        <taxon>eudicotyledons</taxon>
        <taxon>Gunneridae</taxon>
        <taxon>Pentapetalae</taxon>
        <taxon>rosids</taxon>
        <taxon>fabids</taxon>
        <taxon>Fagales</taxon>
        <taxon>Fagaceae</taxon>
        <taxon>Quercus</taxon>
    </lineage>
</organism>
<comment type="similarity">
    <text evidence="1">Belongs to the disease resistance NB-LRR family.</text>
</comment>
<dbReference type="SUPFAM" id="SSF52047">
    <property type="entry name" value="RNI-like"/>
    <property type="match status" value="1"/>
</dbReference>
<name>A0AAW0M5P2_QUESU</name>
<feature type="domain" description="Disease resistance protein At4g27190-like leucine-rich repeats" evidence="6">
    <location>
        <begin position="590"/>
        <end position="691"/>
    </location>
</feature>
<evidence type="ECO:0000256" key="3">
    <source>
        <dbReference type="ARBA" id="ARBA00022821"/>
    </source>
</evidence>
<gene>
    <name evidence="7" type="ORF">CFP56_010523</name>
</gene>
<reference evidence="7 8" key="1">
    <citation type="journal article" date="2018" name="Sci. Data">
        <title>The draft genome sequence of cork oak.</title>
        <authorList>
            <person name="Ramos A.M."/>
            <person name="Usie A."/>
            <person name="Barbosa P."/>
            <person name="Barros P.M."/>
            <person name="Capote T."/>
            <person name="Chaves I."/>
            <person name="Simoes F."/>
            <person name="Abreu I."/>
            <person name="Carrasquinho I."/>
            <person name="Faro C."/>
            <person name="Guimaraes J.B."/>
            <person name="Mendonca D."/>
            <person name="Nobrega F."/>
            <person name="Rodrigues L."/>
            <person name="Saibo N.J.M."/>
            <person name="Varela M.C."/>
            <person name="Egas C."/>
            <person name="Matos J."/>
            <person name="Miguel C.M."/>
            <person name="Oliveira M.M."/>
            <person name="Ricardo C.P."/>
            <person name="Goncalves S."/>
        </authorList>
    </citation>
    <scope>NUCLEOTIDE SEQUENCE [LARGE SCALE GENOMIC DNA]</scope>
    <source>
        <strain evidence="8">cv. HL8</strain>
    </source>
</reference>
<feature type="non-terminal residue" evidence="7">
    <location>
        <position position="1"/>
    </location>
</feature>
<accession>A0AAW0M5P2</accession>
<sequence length="832" mass="94799">FTSSATFLAFIGTHLLSHPSWINCFNISTVGSKMSKEITFGHFTENPNEQRKEMEIASSILEKFGEFLVAPLVKQFWLLIHHKSNLDNLKEQSRTLCAERAEVQLKVDRARWNGEVISPVVTLWVQEVDKIIEGLPRFIEEADRIAENGWYPNLKSRYSMSRKAKKMTQAIVKVLQKKFDRVSHSAAPQGIGSSSIEGFKIQGQIAEMLGLKLVEEGSLVRKERLKKRLTDNKSILAVGIPYGGQHNRCKILLTSRSEEACKQMKTQKIFPIKVLTEEEAWSLLRDKAGNCIDTPNLRPIAKEVAKECGGLPVAIITVGRALENKSKVEWNAALQQLKKSIPKNIPGLDSKSVRNLSFCSYHVANLHTDVPSQSFKGMKELKVCPFCHYHNQSGFLNLRTLHLDYCKFEDVSAIGALKKLEMLSFFGSRIRELPRETKNLSHLKLLDLSKCFDLQRIPPGLLSSLSRLEELYMGEVLMEWEPTEGNREEEGSNASLAELINLYTKPQVIPKDFLFKNHMTRFHIFIGNLISGGFYRPPLTDQFQYQSHDYLFENNLVLWGVDMREIPESPMLHQLLQKSEILELRELDQKGFQCLKVLSVRHSKDVEYVIDTTSDQTPQSALPILESLQLNMSWAIKCSSLKNVRSDSQLAFFGNLKSLRLSKCSRLKNVFSLSIARGLVKLQELEIERCDYMEEIFLKEGEEDERAFDRIKFPQLTSIRISCLPNSLADSLRVIFDLEGLKVDHDNQRMAVLAQLKTLGLWSLSKLTVVWNNVPRGIQGFQNLTSIIVNRCHCLSYLFPSSVAKLLVELQSITGGRLLRFKKHPVSFDMPN</sequence>
<comment type="caution">
    <text evidence="7">The sequence shown here is derived from an EMBL/GenBank/DDBJ whole genome shotgun (WGS) entry which is preliminary data.</text>
</comment>
<dbReference type="Gene3D" id="3.80.10.10">
    <property type="entry name" value="Ribonuclease Inhibitor"/>
    <property type="match status" value="2"/>
</dbReference>
<dbReference type="InterPro" id="IPR032675">
    <property type="entry name" value="LRR_dom_sf"/>
</dbReference>
<dbReference type="PANTHER" id="PTHR33463:SF203">
    <property type="entry name" value="AAA+ ATPASE DOMAIN-CONTAINING PROTEIN"/>
    <property type="match status" value="1"/>
</dbReference>
<keyword evidence="3" id="KW-0611">Plant defense</keyword>
<dbReference type="Pfam" id="PF00931">
    <property type="entry name" value="NB-ARC"/>
    <property type="match status" value="1"/>
</dbReference>
<dbReference type="InterPro" id="IPR050905">
    <property type="entry name" value="Plant_NBS-LRR"/>
</dbReference>
<dbReference type="PRINTS" id="PR00364">
    <property type="entry name" value="DISEASERSIST"/>
</dbReference>
<evidence type="ECO:0000313" key="7">
    <source>
        <dbReference type="EMBL" id="KAK7858804.1"/>
    </source>
</evidence>
<dbReference type="AlphaFoldDB" id="A0AAW0M5P2"/>
<dbReference type="Proteomes" id="UP000237347">
    <property type="component" value="Unassembled WGS sequence"/>
</dbReference>
<dbReference type="InterPro" id="IPR042197">
    <property type="entry name" value="Apaf_helical"/>
</dbReference>
<dbReference type="Gene3D" id="1.10.8.430">
    <property type="entry name" value="Helical domain of apoptotic protease-activating factors"/>
    <property type="match status" value="1"/>
</dbReference>
<protein>
    <submittedName>
        <fullName evidence="7">Disease resistance protein</fullName>
    </submittedName>
</protein>
<dbReference type="EMBL" id="PKMF04000017">
    <property type="protein sequence ID" value="KAK7858804.1"/>
    <property type="molecule type" value="Genomic_DNA"/>
</dbReference>
<keyword evidence="4" id="KW-0067">ATP-binding</keyword>
<dbReference type="GO" id="GO:0006952">
    <property type="term" value="P:defense response"/>
    <property type="evidence" value="ECO:0007669"/>
    <property type="project" value="UniProtKB-KW"/>
</dbReference>
<evidence type="ECO:0000259" key="6">
    <source>
        <dbReference type="Pfam" id="PF23247"/>
    </source>
</evidence>
<dbReference type="Pfam" id="PF23247">
    <property type="entry name" value="LRR_RPS2"/>
    <property type="match status" value="2"/>
</dbReference>